<feature type="transmembrane region" description="Helical" evidence="1">
    <location>
        <begin position="123"/>
        <end position="145"/>
    </location>
</feature>
<feature type="transmembrane region" description="Helical" evidence="1">
    <location>
        <begin position="99"/>
        <end position="117"/>
    </location>
</feature>
<evidence type="ECO:0000313" key="2">
    <source>
        <dbReference type="EMBL" id="SDK45727.1"/>
    </source>
</evidence>
<gene>
    <name evidence="2" type="ORF">SAMN05421869_11647</name>
</gene>
<dbReference type="EMBL" id="FNDJ01000016">
    <property type="protein sequence ID" value="SDK45727.1"/>
    <property type="molecule type" value="Genomic_DNA"/>
</dbReference>
<dbReference type="Pfam" id="PF06197">
    <property type="entry name" value="DUF998"/>
    <property type="match status" value="1"/>
</dbReference>
<feature type="transmembrane region" description="Helical" evidence="1">
    <location>
        <begin position="190"/>
        <end position="211"/>
    </location>
</feature>
<reference evidence="2 3" key="1">
    <citation type="submission" date="2016-10" db="EMBL/GenBank/DDBJ databases">
        <authorList>
            <person name="de Groot N.N."/>
        </authorList>
    </citation>
    <scope>NUCLEOTIDE SEQUENCE [LARGE SCALE GENOMIC DNA]</scope>
    <source>
        <strain evidence="2 3">CGMCC 4.6533</strain>
    </source>
</reference>
<dbReference type="RefSeq" id="WP_090939948.1">
    <property type="nucleotide sequence ID" value="NZ_FNDJ01000016.1"/>
</dbReference>
<sequence>MFRAAYPPAAARWAALGAIAGPLVFELCWLVLGTVSPGYTLFGHRFADYSPISQPVSGLGLGATAPYMNTAFVATGLILIVGVAGVYRTVPAPWSRTCTVLLGLTGVGQIICGIYDLEQMMPHSLGFLLAIGTPVIGFLVAGLSFRRLPGWRRFGTWLLAGSPLTLVLLVAFFLTFQQTAEGAEHGVAGLVQRLGIIEVHAWFVAMGWLAFRRAERGRP</sequence>
<organism evidence="2 3">
    <name type="scientific">Nonomuraea jiangxiensis</name>
    <dbReference type="NCBI Taxonomy" id="633440"/>
    <lineage>
        <taxon>Bacteria</taxon>
        <taxon>Bacillati</taxon>
        <taxon>Actinomycetota</taxon>
        <taxon>Actinomycetes</taxon>
        <taxon>Streptosporangiales</taxon>
        <taxon>Streptosporangiaceae</taxon>
        <taxon>Nonomuraea</taxon>
    </lineage>
</organism>
<name>A0A1G9C210_9ACTN</name>
<dbReference type="AlphaFoldDB" id="A0A1G9C210"/>
<evidence type="ECO:0008006" key="4">
    <source>
        <dbReference type="Google" id="ProtNLM"/>
    </source>
</evidence>
<dbReference type="OrthoDB" id="5071134at2"/>
<keyword evidence="3" id="KW-1185">Reference proteome</keyword>
<keyword evidence="1" id="KW-0472">Membrane</keyword>
<feature type="transmembrane region" description="Helical" evidence="1">
    <location>
        <begin position="157"/>
        <end position="178"/>
    </location>
</feature>
<keyword evidence="1" id="KW-1133">Transmembrane helix</keyword>
<feature type="transmembrane region" description="Helical" evidence="1">
    <location>
        <begin position="12"/>
        <end position="32"/>
    </location>
</feature>
<feature type="transmembrane region" description="Helical" evidence="1">
    <location>
        <begin position="67"/>
        <end position="87"/>
    </location>
</feature>
<dbReference type="InterPro" id="IPR009339">
    <property type="entry name" value="DUF998"/>
</dbReference>
<proteinExistence type="predicted"/>
<keyword evidence="1" id="KW-0812">Transmembrane</keyword>
<evidence type="ECO:0000256" key="1">
    <source>
        <dbReference type="SAM" id="Phobius"/>
    </source>
</evidence>
<protein>
    <recommendedName>
        <fullName evidence="4">DUF998 domain-containing protein</fullName>
    </recommendedName>
</protein>
<dbReference type="Proteomes" id="UP000199202">
    <property type="component" value="Unassembled WGS sequence"/>
</dbReference>
<evidence type="ECO:0000313" key="3">
    <source>
        <dbReference type="Proteomes" id="UP000199202"/>
    </source>
</evidence>
<accession>A0A1G9C210</accession>